<dbReference type="EMBL" id="VJMH01006894">
    <property type="protein sequence ID" value="KAF0687688.1"/>
    <property type="molecule type" value="Genomic_DNA"/>
</dbReference>
<dbReference type="OrthoDB" id="5986190at2759"/>
<evidence type="ECO:0000313" key="1">
    <source>
        <dbReference type="EMBL" id="KAF0687688.1"/>
    </source>
</evidence>
<proteinExistence type="predicted"/>
<gene>
    <name evidence="2" type="primary">Aste57867_20591</name>
    <name evidence="1" type="ORF">As57867_020524</name>
    <name evidence="2" type="ORF">ASTE57867_20591</name>
</gene>
<accession>A0A485LHA9</accession>
<organism evidence="2 3">
    <name type="scientific">Aphanomyces stellatus</name>
    <dbReference type="NCBI Taxonomy" id="120398"/>
    <lineage>
        <taxon>Eukaryota</taxon>
        <taxon>Sar</taxon>
        <taxon>Stramenopiles</taxon>
        <taxon>Oomycota</taxon>
        <taxon>Saprolegniomycetes</taxon>
        <taxon>Saprolegniales</taxon>
        <taxon>Verrucalvaceae</taxon>
        <taxon>Aphanomyces</taxon>
    </lineage>
</organism>
<dbReference type="Gene3D" id="1.25.40.10">
    <property type="entry name" value="Tetratricopeptide repeat domain"/>
    <property type="match status" value="2"/>
</dbReference>
<dbReference type="InterPro" id="IPR011990">
    <property type="entry name" value="TPR-like_helical_dom_sf"/>
</dbReference>
<keyword evidence="3" id="KW-1185">Reference proteome</keyword>
<dbReference type="AlphaFoldDB" id="A0A485LHA9"/>
<reference evidence="2" key="1">
    <citation type="submission" date="2019-03" db="EMBL/GenBank/DDBJ databases">
        <authorList>
            <person name="Gaulin E."/>
            <person name="Dumas B."/>
        </authorList>
    </citation>
    <scope>NUCLEOTIDE SEQUENCE [LARGE SCALE GENOMIC DNA]</scope>
    <source>
        <strain evidence="2">CBS 568.67</strain>
    </source>
</reference>
<name>A0A485LHA9_9STRA</name>
<evidence type="ECO:0000313" key="2">
    <source>
        <dbReference type="EMBL" id="VFT97272.1"/>
    </source>
</evidence>
<sequence length="307" mass="35202">MARAFKSEHLTTVVASDRDKIVALMQAVSFADLNRKMFAQLEQWMLRTLQTQVDGSSDLAQKARWLYVLGSLFFGKKEYATSKQYIDESLRIYHNELHSQDADTWKAVGRMAGILFVTEKPRNVWEPILQEALALQIAMLGRHHPTTLETRFAIRYMQIISGGFDDGLPLLYHCLDTCQVQGLVLAAKVASGQCLLLQRKLTHAEACLRECWEWSCRLDGHDHFNTQINASYLMMAYFKQGKFKDATRMNQEGYASRMFGPDHQETWTARSNMGYLQLLMGKIDGAKQIFELQPLGWVKRRPVNSIV</sequence>
<reference evidence="1" key="2">
    <citation type="submission" date="2019-06" db="EMBL/GenBank/DDBJ databases">
        <title>Genomics analysis of Aphanomyces spp. identifies a new class of oomycete effector associated with host adaptation.</title>
        <authorList>
            <person name="Gaulin E."/>
        </authorList>
    </citation>
    <scope>NUCLEOTIDE SEQUENCE</scope>
    <source>
        <strain evidence="1">CBS 578.67</strain>
    </source>
</reference>
<evidence type="ECO:0000313" key="3">
    <source>
        <dbReference type="Proteomes" id="UP000332933"/>
    </source>
</evidence>
<dbReference type="SUPFAM" id="SSF48452">
    <property type="entry name" value="TPR-like"/>
    <property type="match status" value="1"/>
</dbReference>
<dbReference type="EMBL" id="CAADRA010006920">
    <property type="protein sequence ID" value="VFT97272.1"/>
    <property type="molecule type" value="Genomic_DNA"/>
</dbReference>
<protein>
    <submittedName>
        <fullName evidence="2">Aste57867_20591 protein</fullName>
    </submittedName>
</protein>
<dbReference type="Proteomes" id="UP000332933">
    <property type="component" value="Unassembled WGS sequence"/>
</dbReference>